<dbReference type="Gene3D" id="2.30.30.40">
    <property type="entry name" value="SH3 Domains"/>
    <property type="match status" value="2"/>
</dbReference>
<accession>A0ABQ1DZB5</accession>
<feature type="signal peptide" evidence="4">
    <location>
        <begin position="1"/>
        <end position="23"/>
    </location>
</feature>
<dbReference type="Pfam" id="PF01520">
    <property type="entry name" value="Amidase_3"/>
    <property type="match status" value="1"/>
</dbReference>
<evidence type="ECO:0000259" key="5">
    <source>
        <dbReference type="PROSITE" id="PS51781"/>
    </source>
</evidence>
<keyword evidence="1" id="KW-0378">Hydrolase</keyword>
<keyword evidence="2" id="KW-0961">Cell wall biogenesis/degradation</keyword>
<evidence type="ECO:0000256" key="3">
    <source>
        <dbReference type="SAM" id="MobiDB-lite"/>
    </source>
</evidence>
<dbReference type="PANTHER" id="PTHR30404">
    <property type="entry name" value="N-ACETYLMURAMOYL-L-ALANINE AMIDASE"/>
    <property type="match status" value="1"/>
</dbReference>
<dbReference type="PROSITE" id="PS51781">
    <property type="entry name" value="SH3B"/>
    <property type="match status" value="1"/>
</dbReference>
<dbReference type="Gene3D" id="3.40.630.40">
    <property type="entry name" value="Zn-dependent exopeptidases"/>
    <property type="match status" value="1"/>
</dbReference>
<keyword evidence="4" id="KW-0732">Signal</keyword>
<organism evidence="6 7">
    <name type="scientific">Butyricicoccus faecihominis</name>
    <dbReference type="NCBI Taxonomy" id="1712515"/>
    <lineage>
        <taxon>Bacteria</taxon>
        <taxon>Bacillati</taxon>
        <taxon>Bacillota</taxon>
        <taxon>Clostridia</taxon>
        <taxon>Eubacteriales</taxon>
        <taxon>Butyricicoccaceae</taxon>
        <taxon>Butyricicoccus</taxon>
    </lineage>
</organism>
<feature type="compositionally biased region" description="Low complexity" evidence="3">
    <location>
        <begin position="282"/>
        <end position="320"/>
    </location>
</feature>
<protein>
    <recommendedName>
        <fullName evidence="5">SH3b domain-containing protein</fullName>
    </recommendedName>
</protein>
<gene>
    <name evidence="6" type="ORF">BUFA31_12260</name>
</gene>
<dbReference type="InterPro" id="IPR050695">
    <property type="entry name" value="N-acetylmuramoyl_amidase_3"/>
</dbReference>
<dbReference type="CDD" id="cd02696">
    <property type="entry name" value="MurNAc-LAA"/>
    <property type="match status" value="1"/>
</dbReference>
<dbReference type="InterPro" id="IPR003646">
    <property type="entry name" value="SH3-like_bac-type"/>
</dbReference>
<dbReference type="SMART" id="SM00287">
    <property type="entry name" value="SH3b"/>
    <property type="match status" value="2"/>
</dbReference>
<feature type="domain" description="SH3b" evidence="5">
    <location>
        <begin position="321"/>
        <end position="386"/>
    </location>
</feature>
<dbReference type="Pfam" id="PF08239">
    <property type="entry name" value="SH3_3"/>
    <property type="match status" value="1"/>
</dbReference>
<evidence type="ECO:0000313" key="7">
    <source>
        <dbReference type="Proteomes" id="UP000620147"/>
    </source>
</evidence>
<sequence>MRFKRMIAVFLSAAIYMTAGAAAAELPQDAAETETTAITTETAAERDLTQDLPQARAVVSAAKTTHAFQLNGKAVTNPQAYLINKYNYFKLRDVAYLLRNSTAEFEVGWEKSTNVITLTTGKNYTAVGGELNTKALSSAAGKPTTAIVKVNGKKVSFDGYIINGNNYYKIADMAAALGFTANYDVPSRTVSLKTPTPAPIPASFTTGVYRVNVNSALTVRSGPGKTYSEVGEYAKDALVIVDKLSNGWAHLLDSAGGSGRYCSADYLVRVRDYNAAVDKQTEPTVSKPSTPSTPSTPATPDEPTTPTEPTTPDTPAETFTSGVYRVTVDSELSVRSSPSTSGTLVGVLKNGAEIAVDSISNGWAHIMDNASGSGRYCSAAYLTRVRDYVSGDEDNDPIQPPRTSHIDGVMTVIIDPGHGGSDVGGNNGGSLDEKHVNLYVAQYLKQYLEAAGAKVIMVRDTLEEGSELTLRGAVMKQYASSADLFFSIHHNAANTTARGAEILAQIADKNGGPTKILAQALLDEYEKLGVPIRQIVFREGSHGDYYYTNRAAAALNIPALTSEFCFIDNEEDQKFIDSDEDWQKQARAQRNAILYYFTQVQY</sequence>
<name>A0ABQ1DZB5_9FIRM</name>
<dbReference type="PANTHER" id="PTHR30404:SF0">
    <property type="entry name" value="N-ACETYLMURAMOYL-L-ALANINE AMIDASE AMIC"/>
    <property type="match status" value="1"/>
</dbReference>
<dbReference type="Proteomes" id="UP000620147">
    <property type="component" value="Unassembled WGS sequence"/>
</dbReference>
<keyword evidence="7" id="KW-1185">Reference proteome</keyword>
<comment type="caution">
    <text evidence="6">The sequence shown here is derived from an EMBL/GenBank/DDBJ whole genome shotgun (WGS) entry which is preliminary data.</text>
</comment>
<dbReference type="EMBL" id="BLYJ01000012">
    <property type="protein sequence ID" value="GFO88062.1"/>
    <property type="molecule type" value="Genomic_DNA"/>
</dbReference>
<feature type="region of interest" description="Disordered" evidence="3">
    <location>
        <begin position="278"/>
        <end position="320"/>
    </location>
</feature>
<dbReference type="SUPFAM" id="SSF53187">
    <property type="entry name" value="Zn-dependent exopeptidases"/>
    <property type="match status" value="1"/>
</dbReference>
<evidence type="ECO:0000313" key="6">
    <source>
        <dbReference type="EMBL" id="GFO88062.1"/>
    </source>
</evidence>
<evidence type="ECO:0000256" key="2">
    <source>
        <dbReference type="ARBA" id="ARBA00023316"/>
    </source>
</evidence>
<feature type="chain" id="PRO_5045472991" description="SH3b domain-containing protein" evidence="4">
    <location>
        <begin position="24"/>
        <end position="602"/>
    </location>
</feature>
<dbReference type="SMART" id="SM00646">
    <property type="entry name" value="Ami_3"/>
    <property type="match status" value="1"/>
</dbReference>
<dbReference type="RefSeq" id="WP_188886042.1">
    <property type="nucleotide sequence ID" value="NZ_BLYJ01000012.1"/>
</dbReference>
<evidence type="ECO:0000256" key="1">
    <source>
        <dbReference type="ARBA" id="ARBA00022801"/>
    </source>
</evidence>
<evidence type="ECO:0000256" key="4">
    <source>
        <dbReference type="SAM" id="SignalP"/>
    </source>
</evidence>
<proteinExistence type="predicted"/>
<reference evidence="6 7" key="1">
    <citation type="submission" date="2020-06" db="EMBL/GenBank/DDBJ databases">
        <title>Characterization of fructooligosaccharide metabolism and fructooligosaccharide-degrading enzymes in human commensal butyrate producers.</title>
        <authorList>
            <person name="Tanno H."/>
            <person name="Fujii T."/>
            <person name="Hirano K."/>
            <person name="Maeno S."/>
            <person name="Tonozuka T."/>
            <person name="Sakamoto M."/>
            <person name="Ohkuma M."/>
            <person name="Tochio T."/>
            <person name="Endo A."/>
        </authorList>
    </citation>
    <scope>NUCLEOTIDE SEQUENCE [LARGE SCALE GENOMIC DNA]</scope>
    <source>
        <strain evidence="6 7">JCM 31056</strain>
    </source>
</reference>
<dbReference type="InterPro" id="IPR002508">
    <property type="entry name" value="MurNAc-LAA_cat"/>
</dbReference>